<dbReference type="InterPro" id="IPR002182">
    <property type="entry name" value="NB-ARC"/>
</dbReference>
<evidence type="ECO:0000313" key="3">
    <source>
        <dbReference type="Proteomes" id="UP001180020"/>
    </source>
</evidence>
<dbReference type="Gene3D" id="3.40.50.300">
    <property type="entry name" value="P-loop containing nucleotide triphosphate hydrolases"/>
    <property type="match status" value="1"/>
</dbReference>
<reference evidence="2" key="1">
    <citation type="journal article" date="2023" name="Nat. Commun.">
        <title>Diploid and tetraploid genomes of Acorus and the evolution of monocots.</title>
        <authorList>
            <person name="Ma L."/>
            <person name="Liu K.W."/>
            <person name="Li Z."/>
            <person name="Hsiao Y.Y."/>
            <person name="Qi Y."/>
            <person name="Fu T."/>
            <person name="Tang G.D."/>
            <person name="Zhang D."/>
            <person name="Sun W.H."/>
            <person name="Liu D.K."/>
            <person name="Li Y."/>
            <person name="Chen G.Z."/>
            <person name="Liu X.D."/>
            <person name="Liao X.Y."/>
            <person name="Jiang Y.T."/>
            <person name="Yu X."/>
            <person name="Hao Y."/>
            <person name="Huang J."/>
            <person name="Zhao X.W."/>
            <person name="Ke S."/>
            <person name="Chen Y.Y."/>
            <person name="Wu W.L."/>
            <person name="Hsu J.L."/>
            <person name="Lin Y.F."/>
            <person name="Huang M.D."/>
            <person name="Li C.Y."/>
            <person name="Huang L."/>
            <person name="Wang Z.W."/>
            <person name="Zhao X."/>
            <person name="Zhong W.Y."/>
            <person name="Peng D.H."/>
            <person name="Ahmad S."/>
            <person name="Lan S."/>
            <person name="Zhang J.S."/>
            <person name="Tsai W.C."/>
            <person name="Van de Peer Y."/>
            <person name="Liu Z.J."/>
        </authorList>
    </citation>
    <scope>NUCLEOTIDE SEQUENCE</scope>
    <source>
        <strain evidence="2">CP</strain>
    </source>
</reference>
<evidence type="ECO:0000313" key="2">
    <source>
        <dbReference type="EMBL" id="KAK1314967.1"/>
    </source>
</evidence>
<dbReference type="InterPro" id="IPR050905">
    <property type="entry name" value="Plant_NBS-LRR"/>
</dbReference>
<keyword evidence="3" id="KW-1185">Reference proteome</keyword>
<protein>
    <submittedName>
        <fullName evidence="2">Disease resistance protein</fullName>
    </submittedName>
</protein>
<dbReference type="PRINTS" id="PR00364">
    <property type="entry name" value="DISEASERSIST"/>
</dbReference>
<dbReference type="Proteomes" id="UP001180020">
    <property type="component" value="Unassembled WGS sequence"/>
</dbReference>
<feature type="domain" description="NB-ARC" evidence="1">
    <location>
        <begin position="155"/>
        <end position="249"/>
    </location>
</feature>
<dbReference type="GO" id="GO:0043531">
    <property type="term" value="F:ADP binding"/>
    <property type="evidence" value="ECO:0007669"/>
    <property type="project" value="InterPro"/>
</dbReference>
<organism evidence="2 3">
    <name type="scientific">Acorus calamus</name>
    <name type="common">Sweet flag</name>
    <dbReference type="NCBI Taxonomy" id="4465"/>
    <lineage>
        <taxon>Eukaryota</taxon>
        <taxon>Viridiplantae</taxon>
        <taxon>Streptophyta</taxon>
        <taxon>Embryophyta</taxon>
        <taxon>Tracheophyta</taxon>
        <taxon>Spermatophyta</taxon>
        <taxon>Magnoliopsida</taxon>
        <taxon>Liliopsida</taxon>
        <taxon>Acoraceae</taxon>
        <taxon>Acorus</taxon>
    </lineage>
</organism>
<gene>
    <name evidence="2" type="ORF">QJS10_CPA06g01176</name>
</gene>
<sequence>MEGGKILQVDNTPGLDGRMVMKGKKVRVGSTIVNGVIFCERRMGIAIVVIIIQALSCCFPPTVQAAKYVFHPANYCLKLKKKFQVVEDKMTTLTKIQDDVKSETRKTRLTGACEAWLQKESKATDKIANRRELRAVERMPVKRFEEQTTMSHTLKELFTCLKTREFKRIGVWGMPGVGKTTLMGTLNNLMDDEMFDIVIWVTVSKDWSPRKVQDEIARRLKLNVEKDESDTSVAGKLHSYLKSKRYLFL</sequence>
<dbReference type="Pfam" id="PF00931">
    <property type="entry name" value="NB-ARC"/>
    <property type="match status" value="1"/>
</dbReference>
<proteinExistence type="predicted"/>
<dbReference type="InterPro" id="IPR027417">
    <property type="entry name" value="P-loop_NTPase"/>
</dbReference>
<dbReference type="EMBL" id="JAUJYO010000006">
    <property type="protein sequence ID" value="KAK1314967.1"/>
    <property type="molecule type" value="Genomic_DNA"/>
</dbReference>
<dbReference type="PANTHER" id="PTHR33463">
    <property type="entry name" value="NB-ARC DOMAIN-CONTAINING PROTEIN-RELATED"/>
    <property type="match status" value="1"/>
</dbReference>
<evidence type="ECO:0000259" key="1">
    <source>
        <dbReference type="Pfam" id="PF00931"/>
    </source>
</evidence>
<comment type="caution">
    <text evidence="2">The sequence shown here is derived from an EMBL/GenBank/DDBJ whole genome shotgun (WGS) entry which is preliminary data.</text>
</comment>
<name>A0AAV9ENU9_ACOCL</name>
<reference evidence="2" key="2">
    <citation type="submission" date="2023-06" db="EMBL/GenBank/DDBJ databases">
        <authorList>
            <person name="Ma L."/>
            <person name="Liu K.-W."/>
            <person name="Li Z."/>
            <person name="Hsiao Y.-Y."/>
            <person name="Qi Y."/>
            <person name="Fu T."/>
            <person name="Tang G."/>
            <person name="Zhang D."/>
            <person name="Sun W.-H."/>
            <person name="Liu D.-K."/>
            <person name="Li Y."/>
            <person name="Chen G.-Z."/>
            <person name="Liu X.-D."/>
            <person name="Liao X.-Y."/>
            <person name="Jiang Y.-T."/>
            <person name="Yu X."/>
            <person name="Hao Y."/>
            <person name="Huang J."/>
            <person name="Zhao X.-W."/>
            <person name="Ke S."/>
            <person name="Chen Y.-Y."/>
            <person name="Wu W.-L."/>
            <person name="Hsu J.-L."/>
            <person name="Lin Y.-F."/>
            <person name="Huang M.-D."/>
            <person name="Li C.-Y."/>
            <person name="Huang L."/>
            <person name="Wang Z.-W."/>
            <person name="Zhao X."/>
            <person name="Zhong W.-Y."/>
            <person name="Peng D.-H."/>
            <person name="Ahmad S."/>
            <person name="Lan S."/>
            <person name="Zhang J.-S."/>
            <person name="Tsai W.-C."/>
            <person name="Van De Peer Y."/>
            <person name="Liu Z.-J."/>
        </authorList>
    </citation>
    <scope>NUCLEOTIDE SEQUENCE</scope>
    <source>
        <strain evidence="2">CP</strain>
        <tissue evidence="2">Leaves</tissue>
    </source>
</reference>
<accession>A0AAV9ENU9</accession>
<dbReference type="SUPFAM" id="SSF52540">
    <property type="entry name" value="P-loop containing nucleoside triphosphate hydrolases"/>
    <property type="match status" value="1"/>
</dbReference>
<dbReference type="AlphaFoldDB" id="A0AAV9ENU9"/>
<dbReference type="PANTHER" id="PTHR33463:SF209">
    <property type="entry name" value="DISEASE RESISTANCE PROTEIN RPS2-LIKE"/>
    <property type="match status" value="1"/>
</dbReference>